<sequence length="147" mass="16484">MADLHGPYRNARFLLQIDGIDKAGFSQATIAETSTEPVEYREGNEKPTMRKLPNLTTYGNLSLQWGTTADSLELFEWRQLVELGQMDQARRDIAVVLLDVGGEPSARWNFTLAWPTQYDAPDLDASGNEVAIESMEIAHEGMERVEP</sequence>
<dbReference type="PANTHER" id="PTHR38009:SF1">
    <property type="entry name" value="CONSERVED HYPOTHETICAL PHAGE TAIL PROTEIN"/>
    <property type="match status" value="1"/>
</dbReference>
<dbReference type="OrthoDB" id="372229at2157"/>
<reference evidence="2" key="1">
    <citation type="submission" date="2016-10" db="EMBL/GenBank/DDBJ databases">
        <authorList>
            <person name="Varghese N."/>
            <person name="Submissions S."/>
        </authorList>
    </citation>
    <scope>NUCLEOTIDE SEQUENCE [LARGE SCALE GENOMIC DNA]</scope>
    <source>
        <strain evidence="2">CGMCC 1.8711</strain>
    </source>
</reference>
<evidence type="ECO:0000313" key="1">
    <source>
        <dbReference type="EMBL" id="SFR65104.1"/>
    </source>
</evidence>
<dbReference type="NCBIfam" id="TIGR02241">
    <property type="entry name" value="conserved hypothetical phage tail region protein"/>
    <property type="match status" value="1"/>
</dbReference>
<dbReference type="GO" id="GO:0005198">
    <property type="term" value="F:structural molecule activity"/>
    <property type="evidence" value="ECO:0007669"/>
    <property type="project" value="InterPro"/>
</dbReference>
<proteinExistence type="predicted"/>
<gene>
    <name evidence="1" type="ORF">SAMN04488124_3143</name>
</gene>
<dbReference type="EMBL" id="FOYS01000005">
    <property type="protein sequence ID" value="SFR65104.1"/>
    <property type="molecule type" value="Genomic_DNA"/>
</dbReference>
<evidence type="ECO:0000313" key="2">
    <source>
        <dbReference type="Proteomes" id="UP000243250"/>
    </source>
</evidence>
<dbReference type="Pfam" id="PF06841">
    <property type="entry name" value="Phage_T4_gp19"/>
    <property type="match status" value="1"/>
</dbReference>
<dbReference type="RefSeq" id="WP_089882671.1">
    <property type="nucleotide sequence ID" value="NZ_FOYS01000005.1"/>
</dbReference>
<keyword evidence="2" id="KW-1185">Reference proteome</keyword>
<dbReference type="InterPro" id="IPR010667">
    <property type="entry name" value="Phage_T4_Gp19"/>
</dbReference>
<dbReference type="PANTHER" id="PTHR38009">
    <property type="entry name" value="CONSERVED HYPOTHETICAL PHAGE TAIL PROTEIN"/>
    <property type="match status" value="1"/>
</dbReference>
<organism evidence="1 2">
    <name type="scientific">Halogeometricum limi</name>
    <dbReference type="NCBI Taxonomy" id="555875"/>
    <lineage>
        <taxon>Archaea</taxon>
        <taxon>Methanobacteriati</taxon>
        <taxon>Methanobacteriota</taxon>
        <taxon>Stenosarchaea group</taxon>
        <taxon>Halobacteria</taxon>
        <taxon>Halobacteriales</taxon>
        <taxon>Haloferacaceae</taxon>
        <taxon>Halogeometricum</taxon>
    </lineage>
</organism>
<name>A0A1I6IEP2_9EURY</name>
<dbReference type="InterPro" id="IPR011747">
    <property type="entry name" value="CHP02241"/>
</dbReference>
<dbReference type="AlphaFoldDB" id="A0A1I6IEP2"/>
<dbReference type="STRING" id="555875.SAMN04488124_3143"/>
<dbReference type="Proteomes" id="UP000243250">
    <property type="component" value="Unassembled WGS sequence"/>
</dbReference>
<protein>
    <submittedName>
        <fullName evidence="1">Conserved hypothetical phage tail region protein</fullName>
    </submittedName>
</protein>
<accession>A0A1I6IEP2</accession>